<proteinExistence type="predicted"/>
<dbReference type="AlphaFoldDB" id="A0A839E6K4"/>
<name>A0A839E6K4_9PSEU</name>
<feature type="domain" description="HTH arsR-type" evidence="1">
    <location>
        <begin position="14"/>
        <end position="109"/>
    </location>
</feature>
<evidence type="ECO:0000313" key="3">
    <source>
        <dbReference type="Proteomes" id="UP000569329"/>
    </source>
</evidence>
<dbReference type="GO" id="GO:0010288">
    <property type="term" value="P:response to lead ion"/>
    <property type="evidence" value="ECO:0007669"/>
    <property type="project" value="TreeGrafter"/>
</dbReference>
<dbReference type="PRINTS" id="PR00778">
    <property type="entry name" value="HTHARSR"/>
</dbReference>
<organism evidence="2 3">
    <name type="scientific">Halosaccharopolyspora lacisalsi</name>
    <dbReference type="NCBI Taxonomy" id="1000566"/>
    <lineage>
        <taxon>Bacteria</taxon>
        <taxon>Bacillati</taxon>
        <taxon>Actinomycetota</taxon>
        <taxon>Actinomycetes</taxon>
        <taxon>Pseudonocardiales</taxon>
        <taxon>Pseudonocardiaceae</taxon>
        <taxon>Halosaccharopolyspora</taxon>
    </lineage>
</organism>
<keyword evidence="2" id="KW-0238">DNA-binding</keyword>
<dbReference type="GO" id="GO:0003677">
    <property type="term" value="F:DNA binding"/>
    <property type="evidence" value="ECO:0007669"/>
    <property type="project" value="UniProtKB-KW"/>
</dbReference>
<evidence type="ECO:0000313" key="2">
    <source>
        <dbReference type="EMBL" id="MBA8826518.1"/>
    </source>
</evidence>
<protein>
    <submittedName>
        <fullName evidence="2">DNA-binding transcriptional ArsR family regulator</fullName>
    </submittedName>
</protein>
<dbReference type="InterPro" id="IPR011991">
    <property type="entry name" value="ArsR-like_HTH"/>
</dbReference>
<dbReference type="SMART" id="SM00418">
    <property type="entry name" value="HTH_ARSR"/>
    <property type="match status" value="1"/>
</dbReference>
<dbReference type="PROSITE" id="PS50987">
    <property type="entry name" value="HTH_ARSR_2"/>
    <property type="match status" value="1"/>
</dbReference>
<dbReference type="Pfam" id="PF12840">
    <property type="entry name" value="HTH_20"/>
    <property type="match status" value="1"/>
</dbReference>
<dbReference type="GO" id="GO:0003700">
    <property type="term" value="F:DNA-binding transcription factor activity"/>
    <property type="evidence" value="ECO:0007669"/>
    <property type="project" value="InterPro"/>
</dbReference>
<dbReference type="InterPro" id="IPR036390">
    <property type="entry name" value="WH_DNA-bd_sf"/>
</dbReference>
<dbReference type="PANTHER" id="PTHR39168:SF1">
    <property type="entry name" value="TRANSCRIPTIONAL REGULATORY PROTEIN"/>
    <property type="match status" value="1"/>
</dbReference>
<dbReference type="InterPro" id="IPR052543">
    <property type="entry name" value="HTH_Metal-responsive_Reg"/>
</dbReference>
<comment type="caution">
    <text evidence="2">The sequence shown here is derived from an EMBL/GenBank/DDBJ whole genome shotgun (WGS) entry which is preliminary data.</text>
</comment>
<dbReference type="InterPro" id="IPR001845">
    <property type="entry name" value="HTH_ArsR_DNA-bd_dom"/>
</dbReference>
<keyword evidence="3" id="KW-1185">Reference proteome</keyword>
<evidence type="ECO:0000259" key="1">
    <source>
        <dbReference type="PROSITE" id="PS50987"/>
    </source>
</evidence>
<gene>
    <name evidence="2" type="ORF">FHX42_003894</name>
</gene>
<dbReference type="InterPro" id="IPR036388">
    <property type="entry name" value="WH-like_DNA-bd_sf"/>
</dbReference>
<dbReference type="EMBL" id="JACGWZ010000005">
    <property type="protein sequence ID" value="MBA8826518.1"/>
    <property type="molecule type" value="Genomic_DNA"/>
</dbReference>
<dbReference type="GO" id="GO:0097063">
    <property type="term" value="F:cadmium ion sensor activity"/>
    <property type="evidence" value="ECO:0007669"/>
    <property type="project" value="TreeGrafter"/>
</dbReference>
<dbReference type="GO" id="GO:0046686">
    <property type="term" value="P:response to cadmium ion"/>
    <property type="evidence" value="ECO:0007669"/>
    <property type="project" value="TreeGrafter"/>
</dbReference>
<accession>A0A839E6K4</accession>
<reference evidence="2 3" key="1">
    <citation type="submission" date="2020-07" db="EMBL/GenBank/DDBJ databases">
        <title>Sequencing the genomes of 1000 actinobacteria strains.</title>
        <authorList>
            <person name="Klenk H.-P."/>
        </authorList>
    </citation>
    <scope>NUCLEOTIDE SEQUENCE [LARGE SCALE GENOMIC DNA]</scope>
    <source>
        <strain evidence="2 3">DSM 45975</strain>
    </source>
</reference>
<dbReference type="Gene3D" id="1.10.10.10">
    <property type="entry name" value="Winged helix-like DNA-binding domain superfamily/Winged helix DNA-binding domain"/>
    <property type="match status" value="1"/>
</dbReference>
<dbReference type="PANTHER" id="PTHR39168">
    <property type="entry name" value="TRANSCRIPTIONAL REGULATOR-RELATED"/>
    <property type="match status" value="1"/>
</dbReference>
<dbReference type="RefSeq" id="WP_328796408.1">
    <property type="nucleotide sequence ID" value="NZ_JACGWZ010000005.1"/>
</dbReference>
<dbReference type="SUPFAM" id="SSF46785">
    <property type="entry name" value="Winged helix' DNA-binding domain"/>
    <property type="match status" value="1"/>
</dbReference>
<dbReference type="CDD" id="cd00090">
    <property type="entry name" value="HTH_ARSR"/>
    <property type="match status" value="1"/>
</dbReference>
<dbReference type="Proteomes" id="UP000569329">
    <property type="component" value="Unassembled WGS sequence"/>
</dbReference>
<sequence length="255" mass="27606">MSARSLSSSTVETTSARGDVDIAAVGSLLADSSRARLLMALDDGRALPAGRLAAEAGVTPATTSGHLAKLVDGGLLVVEVRGRHRYYRLASAAVGHLLEVLTQFAPARPVRSLRQHTRGRALREARTCYDHFAGRFGVTLMAALLDHGFLVGGDGLREPGDGPVGYGTAVDYRLTSDGRAFLDHLGVTVPPRRAFIRYCVDWSEQRHHLAGAVGRGLHDRLLELDWVRRTPGTRAVRVTTEGRRGLRRTLGVEWS</sequence>
<dbReference type="GO" id="GO:0032791">
    <property type="term" value="F:lead ion binding"/>
    <property type="evidence" value="ECO:0007669"/>
    <property type="project" value="TreeGrafter"/>
</dbReference>